<feature type="domain" description="WW" evidence="6">
    <location>
        <begin position="72"/>
        <end position="105"/>
    </location>
</feature>
<comment type="subcellular location">
    <subcellularLocation>
        <location evidence="2">Cytoplasm</location>
    </subcellularLocation>
    <subcellularLocation>
        <location evidence="1">Nucleus</location>
    </subcellularLocation>
</comment>
<dbReference type="InterPro" id="IPR036020">
    <property type="entry name" value="WW_dom_sf"/>
</dbReference>
<dbReference type="EMBL" id="GL832962">
    <property type="protein sequence ID" value="EGD83216.1"/>
    <property type="molecule type" value="Genomic_DNA"/>
</dbReference>
<feature type="compositionally biased region" description="Low complexity" evidence="5">
    <location>
        <begin position="193"/>
        <end position="211"/>
    </location>
</feature>
<evidence type="ECO:0000313" key="8">
    <source>
        <dbReference type="Proteomes" id="UP000007799"/>
    </source>
</evidence>
<dbReference type="InParanoid" id="F2U5K0"/>
<dbReference type="AlphaFoldDB" id="F2U5K0"/>
<feature type="domain" description="WW" evidence="6">
    <location>
        <begin position="339"/>
        <end position="373"/>
    </location>
</feature>
<proteinExistence type="predicted"/>
<keyword evidence="8" id="KW-1185">Reference proteome</keyword>
<dbReference type="GO" id="GO:0045944">
    <property type="term" value="P:positive regulation of transcription by RNA polymerase II"/>
    <property type="evidence" value="ECO:0007669"/>
    <property type="project" value="TreeGrafter"/>
</dbReference>
<feature type="compositionally biased region" description="Basic and acidic residues" evidence="5">
    <location>
        <begin position="637"/>
        <end position="648"/>
    </location>
</feature>
<evidence type="ECO:0000256" key="3">
    <source>
        <dbReference type="ARBA" id="ARBA00022490"/>
    </source>
</evidence>
<feature type="region of interest" description="Disordered" evidence="5">
    <location>
        <begin position="637"/>
        <end position="686"/>
    </location>
</feature>
<dbReference type="Gene3D" id="2.20.70.10">
    <property type="match status" value="2"/>
</dbReference>
<organism evidence="8">
    <name type="scientific">Salpingoeca rosetta (strain ATCC 50818 / BSB-021)</name>
    <dbReference type="NCBI Taxonomy" id="946362"/>
    <lineage>
        <taxon>Eukaryota</taxon>
        <taxon>Choanoflagellata</taxon>
        <taxon>Craspedida</taxon>
        <taxon>Salpingoecidae</taxon>
        <taxon>Salpingoeca</taxon>
    </lineage>
</organism>
<dbReference type="GO" id="GO:0005737">
    <property type="term" value="C:cytoplasm"/>
    <property type="evidence" value="ECO:0007669"/>
    <property type="project" value="UniProtKB-SubCell"/>
</dbReference>
<feature type="compositionally biased region" description="Low complexity" evidence="5">
    <location>
        <begin position="135"/>
        <end position="145"/>
    </location>
</feature>
<dbReference type="PANTHER" id="PTHR17616:SF8">
    <property type="entry name" value="TRANSCRIPTIONAL COACTIVATOR YORKIE"/>
    <property type="match status" value="1"/>
</dbReference>
<evidence type="ECO:0000256" key="2">
    <source>
        <dbReference type="ARBA" id="ARBA00004496"/>
    </source>
</evidence>
<dbReference type="SMART" id="SM00456">
    <property type="entry name" value="WW"/>
    <property type="match status" value="3"/>
</dbReference>
<dbReference type="CDD" id="cd00201">
    <property type="entry name" value="WW"/>
    <property type="match status" value="1"/>
</dbReference>
<feature type="domain" description="WW" evidence="6">
    <location>
        <begin position="21"/>
        <end position="63"/>
    </location>
</feature>
<keyword evidence="3" id="KW-0963">Cytoplasm</keyword>
<feature type="region of interest" description="Disordered" evidence="5">
    <location>
        <begin position="129"/>
        <end position="213"/>
    </location>
</feature>
<evidence type="ECO:0000256" key="4">
    <source>
        <dbReference type="ARBA" id="ARBA00023242"/>
    </source>
</evidence>
<dbReference type="Proteomes" id="UP000007799">
    <property type="component" value="Unassembled WGS sequence"/>
</dbReference>
<name>F2U5K0_SALR5</name>
<feature type="region of interest" description="Disordered" evidence="5">
    <location>
        <begin position="566"/>
        <end position="604"/>
    </location>
</feature>
<evidence type="ECO:0000259" key="6">
    <source>
        <dbReference type="PROSITE" id="PS50020"/>
    </source>
</evidence>
<dbReference type="RefSeq" id="XP_004995580.1">
    <property type="nucleotide sequence ID" value="XM_004995523.1"/>
</dbReference>
<dbReference type="PANTHER" id="PTHR17616">
    <property type="entry name" value="YES-ASSOCIATED PROTEIN YAP1 FAMILY MEMBER"/>
    <property type="match status" value="1"/>
</dbReference>
<dbReference type="InterPro" id="IPR051583">
    <property type="entry name" value="YAP1"/>
</dbReference>
<dbReference type="PROSITE" id="PS50020">
    <property type="entry name" value="WW_DOMAIN_2"/>
    <property type="match status" value="3"/>
</dbReference>
<feature type="compositionally biased region" description="Polar residues" evidence="5">
    <location>
        <begin position="573"/>
        <end position="586"/>
    </location>
</feature>
<evidence type="ECO:0000256" key="1">
    <source>
        <dbReference type="ARBA" id="ARBA00004123"/>
    </source>
</evidence>
<dbReference type="GO" id="GO:0003713">
    <property type="term" value="F:transcription coactivator activity"/>
    <property type="evidence" value="ECO:0007669"/>
    <property type="project" value="TreeGrafter"/>
</dbReference>
<dbReference type="KEGG" id="sre:PTSG_03848"/>
<evidence type="ECO:0000313" key="7">
    <source>
        <dbReference type="EMBL" id="EGD83216.1"/>
    </source>
</evidence>
<protein>
    <recommendedName>
        <fullName evidence="6">WW domain-containing protein</fullName>
    </recommendedName>
</protein>
<accession>F2U5K0</accession>
<feature type="region of interest" description="Disordered" evidence="5">
    <location>
        <begin position="242"/>
        <end position="280"/>
    </location>
</feature>
<dbReference type="Pfam" id="PF00397">
    <property type="entry name" value="WW"/>
    <property type="match status" value="1"/>
</dbReference>
<reference evidence="7" key="1">
    <citation type="submission" date="2009-08" db="EMBL/GenBank/DDBJ databases">
        <title>Annotation of Salpingoeca rosetta.</title>
        <authorList>
            <consortium name="The Broad Institute Genome Sequencing Platform"/>
            <person name="Russ C."/>
            <person name="Cuomo C."/>
            <person name="Burger G."/>
            <person name="Gray M.W."/>
            <person name="Holland P.W.H."/>
            <person name="King N."/>
            <person name="Lang F.B.F."/>
            <person name="Roger A.J."/>
            <person name="Ruiz-Trillo I."/>
            <person name="Young S.K."/>
            <person name="Zeng Q."/>
            <person name="Gargeya S."/>
            <person name="Alvarado L."/>
            <person name="Berlin A."/>
            <person name="Chapman S.B."/>
            <person name="Chen Z."/>
            <person name="Freedman E."/>
            <person name="Gellesch M."/>
            <person name="Goldberg J."/>
            <person name="Griggs A."/>
            <person name="Gujja S."/>
            <person name="Heilman E."/>
            <person name="Heiman D."/>
            <person name="Howarth C."/>
            <person name="Mehta T."/>
            <person name="Neiman D."/>
            <person name="Pearson M."/>
            <person name="Roberts A."/>
            <person name="Saif S."/>
            <person name="Shea T."/>
            <person name="Shenoy N."/>
            <person name="Sisk P."/>
            <person name="Stolte C."/>
            <person name="Sykes S."/>
            <person name="White J."/>
            <person name="Yandava C."/>
            <person name="Haas B."/>
            <person name="Nusbaum C."/>
            <person name="Birren B."/>
        </authorList>
    </citation>
    <scope>NUCLEOTIDE SEQUENCE [LARGE SCALE GENOMIC DNA]</scope>
    <source>
        <strain evidence="7">ATCC 50818</strain>
    </source>
</reference>
<dbReference type="GO" id="GO:0035329">
    <property type="term" value="P:hippo signaling"/>
    <property type="evidence" value="ECO:0007669"/>
    <property type="project" value="TreeGrafter"/>
</dbReference>
<sequence length="706" mass="77218">MTRVEPSAAPVPRAHAVLSALPLPAGWEARVCTSPRQRLKHGQRRVVFLNHERQMTTWHDPRLRLLLPPSLHELPHGWTLDLDAEGEPYFLDDTTCSTCRRPPFLSAQQHQDLNAFYQRFVLDPAISTTEKTCTPQQQQQQQQPQVSSEDASKAWPVGTKKCPPYTTPSHRWQRVTSTPVASTIRLEQDTRNTTTTTTTTTTTAGPSSSSSDEAVASTRRLTLHCVPRAFFPDLEADAEYFDGTPHHHHHHNNNNDDDVGDASATTAAGHTAPRRQSVPHGIAWHADSRCTAGRGHHHGLDTEVDNLLLQDARHDEIFISEHGGAGSVLQLHDHMRETWPLPCGWSQHTCSQSGQPYFVHASTRRVTWTHPSLARELAGVKLETLPLDWDVDVDEDGLFFVNHCVAMATREPPAPLIATGSEQDGSDTLGPADDCLIVPASPRAQDSLSSTTAMLHSNSVATIVPPNTADVAGGEDEHERITLLHSPTTTTTTTTTAPQHDTNHAAVQPVREGNHEAARSAVLPTRHASLMAAHDRAPSESSVDSGVDSGSNTLCRHTSVSQSSLVAEEQHRLQQPATAEGNNCNDSRACRHSRGDEDAGSETSSIFSVSSWASYIAGIWRGSNDNTRCCDIDPEQRAAARKQDRKLDPTPPGMREPDLAEPDLAEPDPSGRDCLNPRSPQGQQQQDHHLVLVNDFGPSHVTVTDV</sequence>
<feature type="compositionally biased region" description="Polar residues" evidence="5">
    <location>
        <begin position="167"/>
        <end position="181"/>
    </location>
</feature>
<dbReference type="SUPFAM" id="SSF51045">
    <property type="entry name" value="WW domain"/>
    <property type="match status" value="3"/>
</dbReference>
<dbReference type="InterPro" id="IPR001202">
    <property type="entry name" value="WW_dom"/>
</dbReference>
<gene>
    <name evidence="7" type="ORF">PTSG_03848</name>
</gene>
<keyword evidence="4" id="KW-0539">Nucleus</keyword>
<dbReference type="GeneID" id="16076160"/>
<dbReference type="GO" id="GO:0005634">
    <property type="term" value="C:nucleus"/>
    <property type="evidence" value="ECO:0007669"/>
    <property type="project" value="UniProtKB-SubCell"/>
</dbReference>
<evidence type="ECO:0000256" key="5">
    <source>
        <dbReference type="SAM" id="MobiDB-lite"/>
    </source>
</evidence>
<dbReference type="STRING" id="946362.F2U5K0"/>